<organism evidence="1 2">
    <name type="scientific">Agrobacterium rubi TR3 = NBRC 13261</name>
    <dbReference type="NCBI Taxonomy" id="1368415"/>
    <lineage>
        <taxon>Bacteria</taxon>
        <taxon>Pseudomonadati</taxon>
        <taxon>Pseudomonadota</taxon>
        <taxon>Alphaproteobacteria</taxon>
        <taxon>Hyphomicrobiales</taxon>
        <taxon>Rhizobiaceae</taxon>
        <taxon>Rhizobium/Agrobacterium group</taxon>
        <taxon>Agrobacterium</taxon>
    </lineage>
</organism>
<proteinExistence type="predicted"/>
<comment type="caution">
    <text evidence="1">The sequence shown here is derived from an EMBL/GenBank/DDBJ whole genome shotgun (WGS) entry which is preliminary data.</text>
</comment>
<dbReference type="RefSeq" id="WP_045232699.1">
    <property type="nucleotide sequence ID" value="NZ_BBJU01000034.1"/>
</dbReference>
<sequence>MSRFEKRKNIHDEFWTVIDSVTASPATVDDLPIDALTEDEADEMIVLLEAHHIQTDGVGT</sequence>
<accession>A0A081D2Z2</accession>
<dbReference type="OrthoDB" id="8450379at2"/>
<dbReference type="AlphaFoldDB" id="A0A081D2Z2"/>
<dbReference type="EMBL" id="BBJU01000034">
    <property type="protein sequence ID" value="GAK73288.1"/>
    <property type="molecule type" value="Genomic_DNA"/>
</dbReference>
<evidence type="ECO:0000313" key="1">
    <source>
        <dbReference type="EMBL" id="GAK73288.1"/>
    </source>
</evidence>
<evidence type="ECO:0000313" key="2">
    <source>
        <dbReference type="Proteomes" id="UP000028701"/>
    </source>
</evidence>
<dbReference type="Proteomes" id="UP000028701">
    <property type="component" value="Unassembled WGS sequence"/>
</dbReference>
<gene>
    <name evidence="1" type="ORF">RRU01S_34_00440</name>
</gene>
<reference evidence="1 2" key="1">
    <citation type="submission" date="2014-08" db="EMBL/GenBank/DDBJ databases">
        <title>Whole genome shotgun sequence of Rhizobium rubi NBRC 13261.</title>
        <authorList>
            <person name="Katano-Makiyama Y."/>
            <person name="Hosoyama A."/>
            <person name="Hashimoto M."/>
            <person name="Hosoyama Y."/>
            <person name="Noguchi M."/>
            <person name="Tsuchikane K."/>
            <person name="Uohara A."/>
            <person name="Ohji S."/>
            <person name="Ichikawa N."/>
            <person name="Kimura A."/>
            <person name="Yamazoe A."/>
            <person name="Fujita N."/>
        </authorList>
    </citation>
    <scope>NUCLEOTIDE SEQUENCE [LARGE SCALE GENOMIC DNA]</scope>
    <source>
        <strain evidence="1 2">NBRC 13261</strain>
    </source>
</reference>
<protein>
    <submittedName>
        <fullName evidence="1">Uncharacterized protein</fullName>
    </submittedName>
</protein>
<name>A0A081D2Z2_9HYPH</name>